<accession>D6PD66</accession>
<dbReference type="PANTHER" id="PTHR11603">
    <property type="entry name" value="AAA FAMILY ATPASE"/>
    <property type="match status" value="1"/>
</dbReference>
<keyword evidence="3" id="KW-0378">Hydrolase</keyword>
<evidence type="ECO:0000313" key="6">
    <source>
        <dbReference type="EMBL" id="ADD93667.1"/>
    </source>
</evidence>
<dbReference type="AlphaFoldDB" id="D6PD66"/>
<evidence type="ECO:0000256" key="2">
    <source>
        <dbReference type="ARBA" id="ARBA00022722"/>
    </source>
</evidence>
<dbReference type="CDD" id="cd09877">
    <property type="entry name" value="PIN_YacL-like"/>
    <property type="match status" value="1"/>
</dbReference>
<comment type="cofactor">
    <cofactor evidence="1">
        <name>Mg(2+)</name>
        <dbReference type="ChEBI" id="CHEBI:18420"/>
    </cofactor>
</comment>
<protein>
    <submittedName>
        <fullName evidence="6">PilT protein domain protein</fullName>
    </submittedName>
</protein>
<dbReference type="InterPro" id="IPR029060">
    <property type="entry name" value="PIN-like_dom_sf"/>
</dbReference>
<keyword evidence="2" id="KW-0540">Nuclease</keyword>
<proteinExistence type="predicted"/>
<evidence type="ECO:0000259" key="5">
    <source>
        <dbReference type="PROSITE" id="PS50926"/>
    </source>
</evidence>
<evidence type="ECO:0000256" key="4">
    <source>
        <dbReference type="ARBA" id="ARBA00022842"/>
    </source>
</evidence>
<dbReference type="Gene3D" id="3.40.50.1010">
    <property type="entry name" value="5'-nuclease"/>
    <property type="match status" value="1"/>
</dbReference>
<name>D6PD66_9BACT</name>
<keyword evidence="4" id="KW-0460">Magnesium</keyword>
<dbReference type="SUPFAM" id="SSF88723">
    <property type="entry name" value="PIN domain-like"/>
    <property type="match status" value="1"/>
</dbReference>
<reference evidence="6" key="1">
    <citation type="journal article" date="2010" name="ISME J.">
        <title>Metagenome of the Mediterranean deep chlorophyll maximum studied by direct and fosmid library 454 pyrosequencing.</title>
        <authorList>
            <person name="Ghai R."/>
            <person name="Martin-Cuadrado A.B."/>
            <person name="Molto A.G."/>
            <person name="Heredia I.G."/>
            <person name="Cabrera R."/>
            <person name="Martin J."/>
            <person name="Verdu M."/>
            <person name="Deschamps P."/>
            <person name="Moreira D."/>
            <person name="Lopez-Garcia P."/>
            <person name="Mira A."/>
            <person name="Rodriguez-Valera F."/>
        </authorList>
    </citation>
    <scope>NUCLEOTIDE SEQUENCE</scope>
</reference>
<dbReference type="GO" id="GO:0004518">
    <property type="term" value="F:nuclease activity"/>
    <property type="evidence" value="ECO:0007669"/>
    <property type="project" value="UniProtKB-KW"/>
</dbReference>
<evidence type="ECO:0000256" key="1">
    <source>
        <dbReference type="ARBA" id="ARBA00001946"/>
    </source>
</evidence>
<evidence type="ECO:0000256" key="3">
    <source>
        <dbReference type="ARBA" id="ARBA00022801"/>
    </source>
</evidence>
<dbReference type="PANTHER" id="PTHR11603:SF147">
    <property type="entry name" value="MEMBRANE PROTEIN"/>
    <property type="match status" value="1"/>
</dbReference>
<organism evidence="6">
    <name type="scientific">uncultured marine bacterium MedDCM-OCT-S04-C7</name>
    <dbReference type="NCBI Taxonomy" id="743059"/>
    <lineage>
        <taxon>Bacteria</taxon>
        <taxon>environmental samples</taxon>
    </lineage>
</organism>
<dbReference type="InterPro" id="IPR002792">
    <property type="entry name" value="TRAM_dom"/>
</dbReference>
<dbReference type="InterPro" id="IPR052041">
    <property type="entry name" value="Nucleic_acid_metab_PIN/TRAM"/>
</dbReference>
<feature type="domain" description="TRAM" evidence="5">
    <location>
        <begin position="98"/>
        <end position="159"/>
    </location>
</feature>
<dbReference type="GO" id="GO:0016787">
    <property type="term" value="F:hydrolase activity"/>
    <property type="evidence" value="ECO:0007669"/>
    <property type="project" value="UniProtKB-KW"/>
</dbReference>
<dbReference type="PROSITE" id="PS50926">
    <property type="entry name" value="TRAM"/>
    <property type="match status" value="1"/>
</dbReference>
<sequence length="167" mass="18039">MEDLQQTSDAVEKPKRMRGRRGLDVLARLRNTPTIDVEILGHSGSFPEGGSVESEIVELARNLGGRVITNEPTLMKIAGVRGVPALNVNDIAIALRPSYVPGDMIDVKIVKQGEEPSQGVGFLDDGTMVVVEHGREMIGRSAIVSVTSTLQTSAGRLVFARPEEYDD</sequence>
<dbReference type="EMBL" id="GU942992">
    <property type="protein sequence ID" value="ADD93667.1"/>
    <property type="molecule type" value="Genomic_DNA"/>
</dbReference>